<dbReference type="RefSeq" id="XP_030374781.1">
    <property type="nucleotide sequence ID" value="XM_030518921.1"/>
</dbReference>
<evidence type="ECO:0000256" key="3">
    <source>
        <dbReference type="ARBA" id="ARBA00022729"/>
    </source>
</evidence>
<dbReference type="InterPro" id="IPR051663">
    <property type="entry name" value="CLec_Tetranectin-domain"/>
</dbReference>
<evidence type="ECO:0000256" key="4">
    <source>
        <dbReference type="ARBA" id="ARBA00022734"/>
    </source>
</evidence>
<keyword evidence="4" id="KW-0430">Lectin</keyword>
<dbReference type="GO" id="GO:0008083">
    <property type="term" value="F:growth factor activity"/>
    <property type="evidence" value="ECO:0007669"/>
    <property type="project" value="TreeGrafter"/>
</dbReference>
<dbReference type="InterPro" id="IPR016186">
    <property type="entry name" value="C-type_lectin-like/link_sf"/>
</dbReference>
<gene>
    <name evidence="9" type="primary">LOC115624293</name>
</gene>
<keyword evidence="3 6" id="KW-0732">Signal</keyword>
<keyword evidence="2" id="KW-0964">Secreted</keyword>
<dbReference type="Proteomes" id="UP000504634">
    <property type="component" value="Unplaced"/>
</dbReference>
<feature type="signal peptide" evidence="6">
    <location>
        <begin position="1"/>
        <end position="21"/>
    </location>
</feature>
<dbReference type="Pfam" id="PF00059">
    <property type="entry name" value="Lectin_C"/>
    <property type="match status" value="1"/>
</dbReference>
<dbReference type="AlphaFoldDB" id="A0A6J2TDC0"/>
<proteinExistence type="predicted"/>
<organism evidence="8 9">
    <name type="scientific">Drosophila lebanonensis</name>
    <name type="common">Fruit fly</name>
    <name type="synonym">Scaptodrosophila lebanonensis</name>
    <dbReference type="NCBI Taxonomy" id="7225"/>
    <lineage>
        <taxon>Eukaryota</taxon>
        <taxon>Metazoa</taxon>
        <taxon>Ecdysozoa</taxon>
        <taxon>Arthropoda</taxon>
        <taxon>Hexapoda</taxon>
        <taxon>Insecta</taxon>
        <taxon>Pterygota</taxon>
        <taxon>Neoptera</taxon>
        <taxon>Endopterygota</taxon>
        <taxon>Diptera</taxon>
        <taxon>Brachycera</taxon>
        <taxon>Muscomorpha</taxon>
        <taxon>Ephydroidea</taxon>
        <taxon>Drosophilidae</taxon>
        <taxon>Scaptodrosophila</taxon>
    </lineage>
</organism>
<evidence type="ECO:0000313" key="9">
    <source>
        <dbReference type="RefSeq" id="XP_030374781.1"/>
    </source>
</evidence>
<dbReference type="InterPro" id="IPR016187">
    <property type="entry name" value="CTDL_fold"/>
</dbReference>
<evidence type="ECO:0000256" key="1">
    <source>
        <dbReference type="ARBA" id="ARBA00004613"/>
    </source>
</evidence>
<feature type="chain" id="PRO_5026902025" evidence="6">
    <location>
        <begin position="22"/>
        <end position="408"/>
    </location>
</feature>
<protein>
    <submittedName>
        <fullName evidence="9">Activating transcription factor 7-interacting protein 1</fullName>
    </submittedName>
</protein>
<feature type="compositionally biased region" description="Basic and acidic residues" evidence="5">
    <location>
        <begin position="334"/>
        <end position="351"/>
    </location>
</feature>
<feature type="compositionally biased region" description="Low complexity" evidence="5">
    <location>
        <begin position="286"/>
        <end position="322"/>
    </location>
</feature>
<dbReference type="GO" id="GO:0005615">
    <property type="term" value="C:extracellular space"/>
    <property type="evidence" value="ECO:0007669"/>
    <property type="project" value="TreeGrafter"/>
</dbReference>
<feature type="region of interest" description="Disordered" evidence="5">
    <location>
        <begin position="388"/>
        <end position="408"/>
    </location>
</feature>
<reference evidence="9" key="1">
    <citation type="submission" date="2025-08" db="UniProtKB">
        <authorList>
            <consortium name="RefSeq"/>
        </authorList>
    </citation>
    <scope>IDENTIFICATION</scope>
    <source>
        <strain evidence="9">11010-0011.00</strain>
        <tissue evidence="9">Whole body</tissue>
    </source>
</reference>
<dbReference type="Gene3D" id="3.10.100.10">
    <property type="entry name" value="Mannose-Binding Protein A, subunit A"/>
    <property type="match status" value="1"/>
</dbReference>
<feature type="region of interest" description="Disordered" evidence="5">
    <location>
        <begin position="200"/>
        <end position="372"/>
    </location>
</feature>
<feature type="compositionally biased region" description="Basic and acidic residues" evidence="5">
    <location>
        <begin position="399"/>
        <end position="408"/>
    </location>
</feature>
<keyword evidence="8" id="KW-1185">Reference proteome</keyword>
<dbReference type="GO" id="GO:0030246">
    <property type="term" value="F:carbohydrate binding"/>
    <property type="evidence" value="ECO:0007669"/>
    <property type="project" value="UniProtKB-KW"/>
</dbReference>
<dbReference type="PANTHER" id="PTHR22799">
    <property type="entry name" value="TETRANECTIN-RELATED"/>
    <property type="match status" value="1"/>
</dbReference>
<evidence type="ECO:0000256" key="5">
    <source>
        <dbReference type="SAM" id="MobiDB-lite"/>
    </source>
</evidence>
<name>A0A6J2TDC0_DROLE</name>
<dbReference type="PANTHER" id="PTHR22799:SF1">
    <property type="entry name" value="C-TYPE LECTIN DOMAIN FAMILY 11 MEMBER A"/>
    <property type="match status" value="1"/>
</dbReference>
<dbReference type="SUPFAM" id="SSF56436">
    <property type="entry name" value="C-type lectin-like"/>
    <property type="match status" value="1"/>
</dbReference>
<evidence type="ECO:0000256" key="6">
    <source>
        <dbReference type="SAM" id="SignalP"/>
    </source>
</evidence>
<dbReference type="GeneID" id="115624293"/>
<dbReference type="InterPro" id="IPR001304">
    <property type="entry name" value="C-type_lectin-like"/>
</dbReference>
<dbReference type="SMART" id="SM00034">
    <property type="entry name" value="CLECT"/>
    <property type="match status" value="1"/>
</dbReference>
<dbReference type="OrthoDB" id="441660at2759"/>
<sequence>MRFLHIVILAFIIAYPDEVFLERNVKRGSKKEKKENLNGPCGKRYLRQINGKCYYFAMKKMNWFGAQNNCLRKGLNLADLSTSEEFKAITNFLRTRGNMEDYWFGGNDLQSEGRFTYISNGRVVRYLGDSSVVEPTHRSNLDDCLEVRLRENNTLVTDDNCQEKQFFVCEKSDLKCAQPTNDREGEKHHSHEHLHHFHHDAAKGGSNQAGVESDSRPVDNPHTAEVGESPEKDQEETQTESPDTGENTEPTSETEETTEANLATEEPPPITEQPSGAAPGSVEPGAETAPPESTAAEATTAESATSESAAADATATATETETQISDQPTTLEGDVTKVNDEIPTGEPKETAQPDQPAVRAIPEASSPKALISDKNKVLESLKAAENPVDSITPDMPVSAERRTLPYEE</sequence>
<evidence type="ECO:0000259" key="7">
    <source>
        <dbReference type="PROSITE" id="PS50041"/>
    </source>
</evidence>
<evidence type="ECO:0000256" key="2">
    <source>
        <dbReference type="ARBA" id="ARBA00022525"/>
    </source>
</evidence>
<dbReference type="CDD" id="cd00037">
    <property type="entry name" value="CLECT"/>
    <property type="match status" value="1"/>
</dbReference>
<dbReference type="PROSITE" id="PS50041">
    <property type="entry name" value="C_TYPE_LECTIN_2"/>
    <property type="match status" value="1"/>
</dbReference>
<evidence type="ECO:0000313" key="8">
    <source>
        <dbReference type="Proteomes" id="UP000504634"/>
    </source>
</evidence>
<comment type="subcellular location">
    <subcellularLocation>
        <location evidence="1">Secreted</location>
    </subcellularLocation>
</comment>
<feature type="domain" description="C-type lectin" evidence="7">
    <location>
        <begin position="49"/>
        <end position="170"/>
    </location>
</feature>
<accession>A0A6J2TDC0</accession>